<evidence type="ECO:0000313" key="3">
    <source>
        <dbReference type="Proteomes" id="UP000634136"/>
    </source>
</evidence>
<protein>
    <submittedName>
        <fullName evidence="2">Uncharacterized protein</fullName>
    </submittedName>
</protein>
<feature type="region of interest" description="Disordered" evidence="1">
    <location>
        <begin position="1"/>
        <end position="49"/>
    </location>
</feature>
<organism evidence="2 3">
    <name type="scientific">Senna tora</name>
    <dbReference type="NCBI Taxonomy" id="362788"/>
    <lineage>
        <taxon>Eukaryota</taxon>
        <taxon>Viridiplantae</taxon>
        <taxon>Streptophyta</taxon>
        <taxon>Embryophyta</taxon>
        <taxon>Tracheophyta</taxon>
        <taxon>Spermatophyta</taxon>
        <taxon>Magnoliopsida</taxon>
        <taxon>eudicotyledons</taxon>
        <taxon>Gunneridae</taxon>
        <taxon>Pentapetalae</taxon>
        <taxon>rosids</taxon>
        <taxon>fabids</taxon>
        <taxon>Fabales</taxon>
        <taxon>Fabaceae</taxon>
        <taxon>Caesalpinioideae</taxon>
        <taxon>Cassia clade</taxon>
        <taxon>Senna</taxon>
    </lineage>
</organism>
<proteinExistence type="predicted"/>
<evidence type="ECO:0000256" key="1">
    <source>
        <dbReference type="SAM" id="MobiDB-lite"/>
    </source>
</evidence>
<dbReference type="EMBL" id="JAAIUW010000008">
    <property type="protein sequence ID" value="KAF7818343.1"/>
    <property type="molecule type" value="Genomic_DNA"/>
</dbReference>
<gene>
    <name evidence="2" type="ORF">G2W53_023798</name>
</gene>
<comment type="caution">
    <text evidence="2">The sequence shown here is derived from an EMBL/GenBank/DDBJ whole genome shotgun (WGS) entry which is preliminary data.</text>
</comment>
<dbReference type="AlphaFoldDB" id="A0A834WEU3"/>
<dbReference type="Proteomes" id="UP000634136">
    <property type="component" value="Unassembled WGS sequence"/>
</dbReference>
<sequence length="112" mass="12776">MIPTGKLSLERPEPWQHRLGNRAADKEGDGRAYYLHGRPQTRRSGRNGYKQWTNRAIRSGRLAAAFGVLLACLSFFSGHRCSFGLRLLRRRQVATATVTSSDHGSLFWRFEK</sequence>
<name>A0A834WEU3_9FABA</name>
<keyword evidence="3" id="KW-1185">Reference proteome</keyword>
<reference evidence="2" key="1">
    <citation type="submission" date="2020-09" db="EMBL/GenBank/DDBJ databases">
        <title>Genome-Enabled Discovery of Anthraquinone Biosynthesis in Senna tora.</title>
        <authorList>
            <person name="Kang S.-H."/>
            <person name="Pandey R.P."/>
            <person name="Lee C.-M."/>
            <person name="Sim J.-S."/>
            <person name="Jeong J.-T."/>
            <person name="Choi B.-S."/>
            <person name="Jung M."/>
            <person name="Ginzburg D."/>
            <person name="Zhao K."/>
            <person name="Won S.Y."/>
            <person name="Oh T.-J."/>
            <person name="Yu Y."/>
            <person name="Kim N.-H."/>
            <person name="Lee O.R."/>
            <person name="Lee T.-H."/>
            <person name="Bashyal P."/>
            <person name="Kim T.-S."/>
            <person name="Lee W.-H."/>
            <person name="Kawkins C."/>
            <person name="Kim C.-K."/>
            <person name="Kim J.S."/>
            <person name="Ahn B.O."/>
            <person name="Rhee S.Y."/>
            <person name="Sohng J.K."/>
        </authorList>
    </citation>
    <scope>NUCLEOTIDE SEQUENCE</scope>
    <source>
        <tissue evidence="2">Leaf</tissue>
    </source>
</reference>
<evidence type="ECO:0000313" key="2">
    <source>
        <dbReference type="EMBL" id="KAF7818343.1"/>
    </source>
</evidence>
<accession>A0A834WEU3</accession>